<dbReference type="KEGG" id="sfu:Sfum_1900"/>
<accession>A0LJI3</accession>
<dbReference type="AlphaFoldDB" id="A0LJI3"/>
<evidence type="ECO:0000313" key="3">
    <source>
        <dbReference type="EMBL" id="ABK17585.1"/>
    </source>
</evidence>
<protein>
    <submittedName>
        <fullName evidence="3">Uncharacterized protein</fullName>
    </submittedName>
</protein>
<keyword evidence="2" id="KW-1133">Transmembrane helix</keyword>
<keyword evidence="2" id="KW-0812">Transmembrane</keyword>
<reference evidence="3 4" key="1">
    <citation type="submission" date="2006-10" db="EMBL/GenBank/DDBJ databases">
        <title>Complete sequence of Syntrophobacter fumaroxidans MPOB.</title>
        <authorList>
            <consortium name="US DOE Joint Genome Institute"/>
            <person name="Copeland A."/>
            <person name="Lucas S."/>
            <person name="Lapidus A."/>
            <person name="Barry K."/>
            <person name="Detter J.C."/>
            <person name="Glavina del Rio T."/>
            <person name="Hammon N."/>
            <person name="Israni S."/>
            <person name="Pitluck S."/>
            <person name="Goltsman E.G."/>
            <person name="Martinez M."/>
            <person name="Schmutz J."/>
            <person name="Larimer F."/>
            <person name="Land M."/>
            <person name="Hauser L."/>
            <person name="Kyrpides N."/>
            <person name="Kim E."/>
            <person name="Boone D.R."/>
            <person name="Brockman F."/>
            <person name="Culley D."/>
            <person name="Ferry J."/>
            <person name="Gunsalus R."/>
            <person name="McInerney M.J."/>
            <person name="Morrison M."/>
            <person name="Plugge C."/>
            <person name="Rohlin L."/>
            <person name="Scholten J."/>
            <person name="Sieber J."/>
            <person name="Stams A.J.M."/>
            <person name="Worm P."/>
            <person name="Henstra A.M."/>
            <person name="Richardson P."/>
        </authorList>
    </citation>
    <scope>NUCLEOTIDE SEQUENCE [LARGE SCALE GENOMIC DNA]</scope>
    <source>
        <strain evidence="4">DSM 10017 / MPOB</strain>
    </source>
</reference>
<sequence>MTDQLTTLVSLAILKVDLDETNRDYLDYMQSLVVHVLNAHKPDLVTDDIISQLLLQDFGLQIPLRGSQLVLRRMVKKGLLQKTNNLYTISGNLPLVDFHEKRKSAQRNISDVYEHLKLFVKSIYGFDWSESDISRALFAFLSRFGVDFLRAYVFKTSLPHVPLSAPREQYIVGKFIKTLHEEDNPVFDSVIILVKGHMYSNALVCPDLESIEKKFNKLTFYIDTALALNYLKLQGDEEHQIAEELFSLIRHLKGKIAIFEHTIDEIRRVLLGAEQKLDDPLAEGKLIQSMRRNEYKRSELILLRENLIEHLKEQKFIILPTPAYKIDLQISEAELEEAISSKVHYRNPDAIKHDINSVRSIYVLRGGKVPRRLEDAVAVFVTTNTSFAEAAFEVGKNHNSTKEVSSVITDYSLANVAWLKAPLGAPELPTKELMAACYAAMEPTASLWTKYLRELDLLRLKGTLTPDDHALLRASPVVAKELMDLTLGNEEALSGGSIRIILERVKADLVKEKEQALAVGEKELRTVTAERNILRLEAENLKTNIFWYSQKIAKICFLLVKVIALILLFFIAFASSFITTPFVVNSRFYTSIFNILILTGGFLTFLKFFFDFSLPRFFKQQEKSFAARLHKLLSAKFLSKIPK</sequence>
<keyword evidence="4" id="KW-1185">Reference proteome</keyword>
<dbReference type="InParanoid" id="A0LJI3"/>
<dbReference type="eggNOG" id="ENOG5032XVD">
    <property type="taxonomic scope" value="Bacteria"/>
</dbReference>
<dbReference type="EMBL" id="CP000478">
    <property type="protein sequence ID" value="ABK17585.1"/>
    <property type="molecule type" value="Genomic_DNA"/>
</dbReference>
<dbReference type="OrthoDB" id="2988801at2"/>
<dbReference type="Proteomes" id="UP000001784">
    <property type="component" value="Chromosome"/>
</dbReference>
<evidence type="ECO:0000256" key="2">
    <source>
        <dbReference type="SAM" id="Phobius"/>
    </source>
</evidence>
<gene>
    <name evidence="3" type="ordered locus">Sfum_1900</name>
</gene>
<dbReference type="RefSeq" id="WP_011698755.1">
    <property type="nucleotide sequence ID" value="NC_008554.1"/>
</dbReference>
<proteinExistence type="predicted"/>
<feature type="coiled-coil region" evidence="1">
    <location>
        <begin position="510"/>
        <end position="544"/>
    </location>
</feature>
<keyword evidence="1" id="KW-0175">Coiled coil</keyword>
<keyword evidence="2" id="KW-0472">Membrane</keyword>
<feature type="transmembrane region" description="Helical" evidence="2">
    <location>
        <begin position="591"/>
        <end position="610"/>
    </location>
</feature>
<organism evidence="3 4">
    <name type="scientific">Syntrophobacter fumaroxidans (strain DSM 10017 / MPOB)</name>
    <dbReference type="NCBI Taxonomy" id="335543"/>
    <lineage>
        <taxon>Bacteria</taxon>
        <taxon>Pseudomonadati</taxon>
        <taxon>Thermodesulfobacteriota</taxon>
        <taxon>Syntrophobacteria</taxon>
        <taxon>Syntrophobacterales</taxon>
        <taxon>Syntrophobacteraceae</taxon>
        <taxon>Syntrophobacter</taxon>
    </lineage>
</organism>
<feature type="transmembrane region" description="Helical" evidence="2">
    <location>
        <begin position="555"/>
        <end position="579"/>
    </location>
</feature>
<name>A0LJI3_SYNFM</name>
<evidence type="ECO:0000256" key="1">
    <source>
        <dbReference type="SAM" id="Coils"/>
    </source>
</evidence>
<dbReference type="HOGENOM" id="CLU_425734_0_0_7"/>
<evidence type="ECO:0000313" key="4">
    <source>
        <dbReference type="Proteomes" id="UP000001784"/>
    </source>
</evidence>